<dbReference type="RefSeq" id="WP_137064553.1">
    <property type="nucleotide sequence ID" value="NZ_CP040748.1"/>
</dbReference>
<organism evidence="1 2">
    <name type="scientific">Nocardioides jishulii</name>
    <dbReference type="NCBI Taxonomy" id="2575440"/>
    <lineage>
        <taxon>Bacteria</taxon>
        <taxon>Bacillati</taxon>
        <taxon>Actinomycetota</taxon>
        <taxon>Actinomycetes</taxon>
        <taxon>Propionibacteriales</taxon>
        <taxon>Nocardioidaceae</taxon>
        <taxon>Nocardioides</taxon>
    </lineage>
</organism>
<protein>
    <submittedName>
        <fullName evidence="1">Uncharacterized protein</fullName>
    </submittedName>
</protein>
<dbReference type="EMBL" id="SZPY01000001">
    <property type="protein sequence ID" value="TKI64089.1"/>
    <property type="molecule type" value="Genomic_DNA"/>
</dbReference>
<accession>A0A4U2YRP4</accession>
<dbReference type="Proteomes" id="UP000307808">
    <property type="component" value="Unassembled WGS sequence"/>
</dbReference>
<sequence>MEKLSISQTSSDESPISASFSLTPLATPALDGILTNEYFRRQFEFVREVTYAAAALGPDGLASIGTVDASYADPFADVGSVIELDQASASGRTTSEVAQKFRALAPDADLTDAQLVHLYLRHLYSRLRIA</sequence>
<evidence type="ECO:0000313" key="1">
    <source>
        <dbReference type="EMBL" id="TKI64089.1"/>
    </source>
</evidence>
<reference evidence="1 2" key="1">
    <citation type="submission" date="2019-04" db="EMBL/GenBank/DDBJ databases">
        <authorList>
            <person name="Dong K."/>
        </authorList>
    </citation>
    <scope>NUCLEOTIDE SEQUENCE [LARGE SCALE GENOMIC DNA]</scope>
    <source>
        <strain evidence="2">dk3543</strain>
    </source>
</reference>
<dbReference type="AlphaFoldDB" id="A0A4U2YRP4"/>
<proteinExistence type="predicted"/>
<gene>
    <name evidence="1" type="ORF">FC770_02650</name>
</gene>
<name>A0A4U2YRP4_9ACTN</name>
<keyword evidence="2" id="KW-1185">Reference proteome</keyword>
<comment type="caution">
    <text evidence="1">The sequence shown here is derived from an EMBL/GenBank/DDBJ whole genome shotgun (WGS) entry which is preliminary data.</text>
</comment>
<evidence type="ECO:0000313" key="2">
    <source>
        <dbReference type="Proteomes" id="UP000307808"/>
    </source>
</evidence>